<dbReference type="PATRIC" id="fig|1382798.3.peg.2784"/>
<sequence>MKDSKIIIKPLFSITILFISFVVNSQDYAENFKGDICQCMQEKGVNLKTIDNVYEDCFNASLVSYASLIDSEFNDENVTVKFSKGQVKRRELKAQFKYELIYNCDIYFSTINRGIELVKEKARLTSDASQLQKQNEYVAMHPSYISYFQRAQLHYRLDDLENAKKDLFKSIELDYSGKNDKGARDQKLLLAQIYEDQKQFNKAIEIYDKLFLNVYDHKVGLLKAIAVKKSGGKYIPFSSETNKNSVATETENDQTSAVSRRVNNASSKNVTLPEQSSAKVREKSKDSVSKKKLRSLFKLDD</sequence>
<evidence type="ECO:0000256" key="1">
    <source>
        <dbReference type="SAM" id="MobiDB-lite"/>
    </source>
</evidence>
<dbReference type="AlphaFoldDB" id="A0A0D7W3C7"/>
<dbReference type="SUPFAM" id="SSF48452">
    <property type="entry name" value="TPR-like"/>
    <property type="match status" value="1"/>
</dbReference>
<dbReference type="Proteomes" id="UP000032361">
    <property type="component" value="Unassembled WGS sequence"/>
</dbReference>
<proteinExistence type="predicted"/>
<gene>
    <name evidence="2" type="ORF">PK35_07295</name>
</gene>
<name>A0A0D7W3C7_9FLAO</name>
<comment type="caution">
    <text evidence="2">The sequence shown here is derived from an EMBL/GenBank/DDBJ whole genome shotgun (WGS) entry which is preliminary data.</text>
</comment>
<dbReference type="Pfam" id="PF13181">
    <property type="entry name" value="TPR_8"/>
    <property type="match status" value="2"/>
</dbReference>
<keyword evidence="3" id="KW-1185">Reference proteome</keyword>
<feature type="region of interest" description="Disordered" evidence="1">
    <location>
        <begin position="242"/>
        <end position="287"/>
    </location>
</feature>
<dbReference type="RefSeq" id="WP_044626024.1">
    <property type="nucleotide sequence ID" value="NZ_JTDV01000003.1"/>
</dbReference>
<dbReference type="SMART" id="SM00028">
    <property type="entry name" value="TPR"/>
    <property type="match status" value="2"/>
</dbReference>
<evidence type="ECO:0000313" key="3">
    <source>
        <dbReference type="Proteomes" id="UP000032361"/>
    </source>
</evidence>
<evidence type="ECO:0000313" key="2">
    <source>
        <dbReference type="EMBL" id="KJD33630.1"/>
    </source>
</evidence>
<dbReference type="STRING" id="1382798.PK35_07295"/>
<dbReference type="OrthoDB" id="1449471at2"/>
<dbReference type="EMBL" id="JTDV01000003">
    <property type="protein sequence ID" value="KJD33630.1"/>
    <property type="molecule type" value="Genomic_DNA"/>
</dbReference>
<evidence type="ECO:0008006" key="4">
    <source>
        <dbReference type="Google" id="ProtNLM"/>
    </source>
</evidence>
<dbReference type="InterPro" id="IPR011990">
    <property type="entry name" value="TPR-like_helical_dom_sf"/>
</dbReference>
<dbReference type="Gene3D" id="1.25.40.10">
    <property type="entry name" value="Tetratricopeptide repeat domain"/>
    <property type="match status" value="1"/>
</dbReference>
<dbReference type="InterPro" id="IPR019734">
    <property type="entry name" value="TPR_rpt"/>
</dbReference>
<accession>A0A0D7W3C7</accession>
<organism evidence="2 3">
    <name type="scientific">Neotamlana nanhaiensis</name>
    <dbReference type="NCBI Taxonomy" id="1382798"/>
    <lineage>
        <taxon>Bacteria</taxon>
        <taxon>Pseudomonadati</taxon>
        <taxon>Bacteroidota</taxon>
        <taxon>Flavobacteriia</taxon>
        <taxon>Flavobacteriales</taxon>
        <taxon>Flavobacteriaceae</taxon>
        <taxon>Neotamlana</taxon>
    </lineage>
</organism>
<protein>
    <recommendedName>
        <fullName evidence="4">Tetratricopeptide repeat protein</fullName>
    </recommendedName>
</protein>
<reference evidence="2 3" key="1">
    <citation type="journal article" date="2015" name="Antonie Van Leeuwenhoek">
        <title>Tamlana nanhaiensis sp. nov., isolated from surface seawater collected from the South China Sea.</title>
        <authorList>
            <person name="Liu X."/>
            <person name="Lai Q."/>
            <person name="Du Y."/>
            <person name="Li G."/>
            <person name="Sun F."/>
            <person name="Shao Z."/>
        </authorList>
    </citation>
    <scope>NUCLEOTIDE SEQUENCE [LARGE SCALE GENOMIC DNA]</scope>
    <source>
        <strain evidence="2 3">FHC16</strain>
    </source>
</reference>
<feature type="compositionally biased region" description="Polar residues" evidence="1">
    <location>
        <begin position="242"/>
        <end position="278"/>
    </location>
</feature>